<gene>
    <name evidence="1" type="ORF">V474_07860</name>
</gene>
<keyword evidence="2" id="KW-1185">Reference proteome</keyword>
<protein>
    <submittedName>
        <fullName evidence="1">Uncharacterized protein</fullName>
    </submittedName>
</protein>
<dbReference type="EMBL" id="JACU01000002">
    <property type="protein sequence ID" value="KMS59148.1"/>
    <property type="molecule type" value="Genomic_DNA"/>
</dbReference>
<organism evidence="1 2">
    <name type="scientific">Novosphingobium barchaimii LL02</name>
    <dbReference type="NCBI Taxonomy" id="1114963"/>
    <lineage>
        <taxon>Bacteria</taxon>
        <taxon>Pseudomonadati</taxon>
        <taxon>Pseudomonadota</taxon>
        <taxon>Alphaproteobacteria</taxon>
        <taxon>Sphingomonadales</taxon>
        <taxon>Sphingomonadaceae</taxon>
        <taxon>Novosphingobium</taxon>
    </lineage>
</organism>
<accession>A0A0J7Y741</accession>
<evidence type="ECO:0000313" key="1">
    <source>
        <dbReference type="EMBL" id="KMS59148.1"/>
    </source>
</evidence>
<dbReference type="PATRIC" id="fig|1114963.3.peg.470"/>
<name>A0A0J7Y741_9SPHN</name>
<dbReference type="AlphaFoldDB" id="A0A0J7Y741"/>
<comment type="caution">
    <text evidence="1">The sequence shown here is derived from an EMBL/GenBank/DDBJ whole genome shotgun (WGS) entry which is preliminary data.</text>
</comment>
<evidence type="ECO:0000313" key="2">
    <source>
        <dbReference type="Proteomes" id="UP000052268"/>
    </source>
</evidence>
<dbReference type="RefSeq" id="WP_059149931.1">
    <property type="nucleotide sequence ID" value="NZ_KQ130452.1"/>
</dbReference>
<reference evidence="1 2" key="1">
    <citation type="journal article" date="2015" name="G3 (Bethesda)">
        <title>Insights into Ongoing Evolution of the Hexachlorocyclohexane Catabolic Pathway from Comparative Genomics of Ten Sphingomonadaceae Strains.</title>
        <authorList>
            <person name="Pearce S.L."/>
            <person name="Oakeshott J.G."/>
            <person name="Pandey G."/>
        </authorList>
    </citation>
    <scope>NUCLEOTIDE SEQUENCE [LARGE SCALE GENOMIC DNA]</scope>
    <source>
        <strain evidence="1 2">LL02</strain>
    </source>
</reference>
<proteinExistence type="predicted"/>
<sequence>MILSRKEQILDRQKRMFRIAQDPTRIGLTLKMIAADADLNLQSVRNYAAGETEMPMSALDALIGVLPDDLLSLLLPAGHAIVTVPDGICHDEIEKAARDFLAAKGEAHHPSSPGGRELSACEIASLNRKAAKLRAVA</sequence>
<dbReference type="Proteomes" id="UP000052268">
    <property type="component" value="Unassembled WGS sequence"/>
</dbReference>